<reference evidence="1 2" key="1">
    <citation type="journal article" date="2020" name="Antonie Van Leeuwenhoek">
        <title>Rhodopirellula heiligendammensis sp. nov., Rhodopirellula pilleata sp. nov., and Rhodopirellula solitaria sp. nov. isolated from natural or artificial marine surfaces in Northern Germany and California, USA, and emended description of the genus Rhodopirellula.</title>
        <authorList>
            <person name="Kallscheuer N."/>
            <person name="Wiegand S."/>
            <person name="Jogler M."/>
            <person name="Boedeker C."/>
            <person name="Peeters S.H."/>
            <person name="Rast P."/>
            <person name="Heuer A."/>
            <person name="Jetten M.S.M."/>
            <person name="Rohde M."/>
            <person name="Jogler C."/>
        </authorList>
    </citation>
    <scope>NUCLEOTIDE SEQUENCE [LARGE SCALE GENOMIC DNA]</scope>
    <source>
        <strain evidence="1 2">Poly21</strain>
    </source>
</reference>
<evidence type="ECO:0000313" key="1">
    <source>
        <dbReference type="EMBL" id="TWU19937.1"/>
    </source>
</evidence>
<keyword evidence="2" id="KW-1185">Reference proteome</keyword>
<evidence type="ECO:0000313" key="2">
    <source>
        <dbReference type="Proteomes" id="UP000319908"/>
    </source>
</evidence>
<proteinExistence type="predicted"/>
<accession>A0A5C6C7D7</accession>
<dbReference type="EMBL" id="SJPU01000001">
    <property type="protein sequence ID" value="TWU19937.1"/>
    <property type="molecule type" value="Genomic_DNA"/>
</dbReference>
<organism evidence="1 2">
    <name type="scientific">Allorhodopirellula heiligendammensis</name>
    <dbReference type="NCBI Taxonomy" id="2714739"/>
    <lineage>
        <taxon>Bacteria</taxon>
        <taxon>Pseudomonadati</taxon>
        <taxon>Planctomycetota</taxon>
        <taxon>Planctomycetia</taxon>
        <taxon>Pirellulales</taxon>
        <taxon>Pirellulaceae</taxon>
        <taxon>Allorhodopirellula</taxon>
    </lineage>
</organism>
<comment type="caution">
    <text evidence="1">The sequence shown here is derived from an EMBL/GenBank/DDBJ whole genome shotgun (WGS) entry which is preliminary data.</text>
</comment>
<gene>
    <name evidence="1" type="ORF">Poly21_21160</name>
</gene>
<dbReference type="AlphaFoldDB" id="A0A5C6C7D7"/>
<dbReference type="Proteomes" id="UP000319908">
    <property type="component" value="Unassembled WGS sequence"/>
</dbReference>
<name>A0A5C6C7D7_9BACT</name>
<protein>
    <submittedName>
        <fullName evidence="1">Uncharacterized protein</fullName>
    </submittedName>
</protein>
<sequence>MLTRLDRAIIGNRVVCDVDKVVRCVEFAVLELERPATGVAGLGEDHAACPVSDFHFCGDTEGLVL</sequence>